<dbReference type="AlphaFoldDB" id="A0A219ARE6"/>
<organism evidence="1 2">
    <name type="scientific">Pochonia chlamydosporia 170</name>
    <dbReference type="NCBI Taxonomy" id="1380566"/>
    <lineage>
        <taxon>Eukaryota</taxon>
        <taxon>Fungi</taxon>
        <taxon>Dikarya</taxon>
        <taxon>Ascomycota</taxon>
        <taxon>Pezizomycotina</taxon>
        <taxon>Sordariomycetes</taxon>
        <taxon>Hypocreomycetidae</taxon>
        <taxon>Hypocreales</taxon>
        <taxon>Clavicipitaceae</taxon>
        <taxon>Pochonia</taxon>
    </lineage>
</organism>
<gene>
    <name evidence="1" type="ORF">VFPPC_18010</name>
</gene>
<dbReference type="EMBL" id="LSBJ02000006">
    <property type="protein sequence ID" value="OWT42755.1"/>
    <property type="molecule type" value="Genomic_DNA"/>
</dbReference>
<dbReference type="GeneID" id="33936890"/>
<accession>A0A219ARE6</accession>
<proteinExistence type="predicted"/>
<evidence type="ECO:0000313" key="1">
    <source>
        <dbReference type="EMBL" id="OWT42755.1"/>
    </source>
</evidence>
<reference evidence="1 2" key="1">
    <citation type="journal article" date="2016" name="PLoS Pathog.">
        <title>Biosynthesis of antibiotic leucinostatins in bio-control fungus Purpureocillium lilacinum and their inhibition on phytophthora revealed by genome mining.</title>
        <authorList>
            <person name="Wang G."/>
            <person name="Liu Z."/>
            <person name="Lin R."/>
            <person name="Li E."/>
            <person name="Mao Z."/>
            <person name="Ling J."/>
            <person name="Yang Y."/>
            <person name="Yin W.B."/>
            <person name="Xie B."/>
        </authorList>
    </citation>
    <scope>NUCLEOTIDE SEQUENCE [LARGE SCALE GENOMIC DNA]</scope>
    <source>
        <strain evidence="1">170</strain>
    </source>
</reference>
<comment type="caution">
    <text evidence="1">The sequence shown here is derived from an EMBL/GenBank/DDBJ whole genome shotgun (WGS) entry which is preliminary data.</text>
</comment>
<name>A0A219ARE6_METCM</name>
<dbReference type="RefSeq" id="XP_022285234.1">
    <property type="nucleotide sequence ID" value="XM_022429674.1"/>
</dbReference>
<dbReference type="Proteomes" id="UP000078397">
    <property type="component" value="Unassembled WGS sequence"/>
</dbReference>
<dbReference type="KEGG" id="pchm:VFPPC_18010"/>
<protein>
    <submittedName>
        <fullName evidence="1">Uncharacterized protein</fullName>
    </submittedName>
</protein>
<sequence length="105" mass="11628">MLVRSGLVNHPIATCWPISATYVASKRLSCMSTPSRVTSAHFNTLHSRCGTCLPCREQEMMKTLLLVDLVQRQRTRVANAVLTPFCRRCCNAGLGSCLTALVFRV</sequence>
<evidence type="ECO:0000313" key="2">
    <source>
        <dbReference type="Proteomes" id="UP000078397"/>
    </source>
</evidence>
<keyword evidence="2" id="KW-1185">Reference proteome</keyword>